<accession>A0A834JBD0</accession>
<evidence type="ECO:0000313" key="1">
    <source>
        <dbReference type="EMBL" id="KAF7384461.1"/>
    </source>
</evidence>
<keyword evidence="2" id="KW-1185">Reference proteome</keyword>
<protein>
    <submittedName>
        <fullName evidence="1">Uncharacterized protein</fullName>
    </submittedName>
</protein>
<name>A0A834JBD0_VESGE</name>
<reference evidence="1" key="1">
    <citation type="journal article" date="2020" name="G3 (Bethesda)">
        <title>High-Quality Assemblies for Three Invasive Social Wasps from the &lt;i&gt;Vespula&lt;/i&gt; Genus.</title>
        <authorList>
            <person name="Harrop T.W.R."/>
            <person name="Guhlin J."/>
            <person name="McLaughlin G.M."/>
            <person name="Permina E."/>
            <person name="Stockwell P."/>
            <person name="Gilligan J."/>
            <person name="Le Lec M.F."/>
            <person name="Gruber M.A.M."/>
            <person name="Quinn O."/>
            <person name="Lovegrove M."/>
            <person name="Duncan E.J."/>
            <person name="Remnant E.J."/>
            <person name="Van Eeckhoven J."/>
            <person name="Graham B."/>
            <person name="Knapp R.A."/>
            <person name="Langford K.W."/>
            <person name="Kronenberg Z."/>
            <person name="Press M.O."/>
            <person name="Eacker S.M."/>
            <person name="Wilson-Rankin E.E."/>
            <person name="Purcell J."/>
            <person name="Lester P.J."/>
            <person name="Dearden P.K."/>
        </authorList>
    </citation>
    <scope>NUCLEOTIDE SEQUENCE</scope>
    <source>
        <strain evidence="1">Linc-1</strain>
    </source>
</reference>
<dbReference type="AlphaFoldDB" id="A0A834JBD0"/>
<organism evidence="1 2">
    <name type="scientific">Vespula germanica</name>
    <name type="common">German yellow jacket</name>
    <name type="synonym">Paravespula germanica</name>
    <dbReference type="NCBI Taxonomy" id="30212"/>
    <lineage>
        <taxon>Eukaryota</taxon>
        <taxon>Metazoa</taxon>
        <taxon>Ecdysozoa</taxon>
        <taxon>Arthropoda</taxon>
        <taxon>Hexapoda</taxon>
        <taxon>Insecta</taxon>
        <taxon>Pterygota</taxon>
        <taxon>Neoptera</taxon>
        <taxon>Endopterygota</taxon>
        <taxon>Hymenoptera</taxon>
        <taxon>Apocrita</taxon>
        <taxon>Aculeata</taxon>
        <taxon>Vespoidea</taxon>
        <taxon>Vespidae</taxon>
        <taxon>Vespinae</taxon>
        <taxon>Vespula</taxon>
    </lineage>
</organism>
<gene>
    <name evidence="1" type="ORF">HZH68_014073</name>
</gene>
<sequence length="200" mass="22404">MLSPPRGKPKLYIPQPDGPRFRSTYNFDMHTFPQVVSKESRDALPTKGETEVIYSTARRPRLQIYLQFGPACVSASRNEKILVKWRSGDVFSTTDDDKCYRQPVDPQVRQPPSGGIWFGSTCDVLKSLSKLYLKSLIKHDRLCHEMSEADGVDGGAIFTWVLHITNLLISLKHPKRKGISNANFRVESPLARGSPSAATS</sequence>
<proteinExistence type="predicted"/>
<comment type="caution">
    <text evidence="1">The sequence shown here is derived from an EMBL/GenBank/DDBJ whole genome shotgun (WGS) entry which is preliminary data.</text>
</comment>
<dbReference type="EMBL" id="JACSDZ010000017">
    <property type="protein sequence ID" value="KAF7384461.1"/>
    <property type="molecule type" value="Genomic_DNA"/>
</dbReference>
<evidence type="ECO:0000313" key="2">
    <source>
        <dbReference type="Proteomes" id="UP000617340"/>
    </source>
</evidence>
<dbReference type="Proteomes" id="UP000617340">
    <property type="component" value="Unassembled WGS sequence"/>
</dbReference>